<name>A0A5C5FLR4_9BASI</name>
<evidence type="ECO:0000256" key="6">
    <source>
        <dbReference type="ARBA" id="ARBA00023242"/>
    </source>
</evidence>
<evidence type="ECO:0000259" key="9">
    <source>
        <dbReference type="Pfam" id="PF00125"/>
    </source>
</evidence>
<gene>
    <name evidence="10" type="ORF">DMC30DRAFT_356653</name>
</gene>
<feature type="compositionally biased region" description="Low complexity" evidence="8">
    <location>
        <begin position="237"/>
        <end position="247"/>
    </location>
</feature>
<dbReference type="GO" id="GO:0016602">
    <property type="term" value="C:CCAAT-binding factor complex"/>
    <property type="evidence" value="ECO:0007669"/>
    <property type="project" value="TreeGrafter"/>
</dbReference>
<evidence type="ECO:0000256" key="1">
    <source>
        <dbReference type="ARBA" id="ARBA00004123"/>
    </source>
</evidence>
<dbReference type="Proteomes" id="UP000311382">
    <property type="component" value="Unassembled WGS sequence"/>
</dbReference>
<proteinExistence type="inferred from homology"/>
<keyword evidence="6" id="KW-0539">Nucleus</keyword>
<keyword evidence="2" id="KW-0805">Transcription regulation</keyword>
<evidence type="ECO:0000256" key="2">
    <source>
        <dbReference type="ARBA" id="ARBA00023015"/>
    </source>
</evidence>
<dbReference type="Pfam" id="PF00125">
    <property type="entry name" value="Histone"/>
    <property type="match status" value="1"/>
</dbReference>
<evidence type="ECO:0000256" key="3">
    <source>
        <dbReference type="ARBA" id="ARBA00023125"/>
    </source>
</evidence>
<dbReference type="PANTHER" id="PTHR10252">
    <property type="entry name" value="HISTONE-LIKE TRANSCRIPTION FACTOR CCAAT-RELATED"/>
    <property type="match status" value="1"/>
</dbReference>
<evidence type="ECO:0000313" key="10">
    <source>
        <dbReference type="EMBL" id="TNY17767.1"/>
    </source>
</evidence>
<dbReference type="CDD" id="cd22908">
    <property type="entry name" value="HFD_NFYC-like"/>
    <property type="match status" value="1"/>
</dbReference>
<dbReference type="GO" id="GO:0001228">
    <property type="term" value="F:DNA-binding transcription activator activity, RNA polymerase II-specific"/>
    <property type="evidence" value="ECO:0007669"/>
    <property type="project" value="TreeGrafter"/>
</dbReference>
<dbReference type="EMBL" id="SOZI01000177">
    <property type="protein sequence ID" value="TNY17767.1"/>
    <property type="molecule type" value="Genomic_DNA"/>
</dbReference>
<evidence type="ECO:0000256" key="8">
    <source>
        <dbReference type="SAM" id="MobiDB-lite"/>
    </source>
</evidence>
<comment type="similarity">
    <text evidence="7">Belongs to the NFYC/HAP5 subunit family.</text>
</comment>
<dbReference type="GO" id="GO:0046982">
    <property type="term" value="F:protein heterodimerization activity"/>
    <property type="evidence" value="ECO:0007669"/>
    <property type="project" value="InterPro"/>
</dbReference>
<evidence type="ECO:0000256" key="4">
    <source>
        <dbReference type="ARBA" id="ARBA00023159"/>
    </source>
</evidence>
<dbReference type="OrthoDB" id="1272441at2759"/>
<comment type="caution">
    <text evidence="10">The sequence shown here is derived from an EMBL/GenBank/DDBJ whole genome shotgun (WGS) entry which is preliminary data.</text>
</comment>
<dbReference type="Gene3D" id="1.10.20.10">
    <property type="entry name" value="Histone, subunit A"/>
    <property type="match status" value="1"/>
</dbReference>
<evidence type="ECO:0000256" key="7">
    <source>
        <dbReference type="ARBA" id="ARBA00038129"/>
    </source>
</evidence>
<feature type="domain" description="Core Histone H2A/H2B/H3" evidence="9">
    <location>
        <begin position="45"/>
        <end position="118"/>
    </location>
</feature>
<dbReference type="STRING" id="5288.A0A5C5FLR4"/>
<accession>A0A5C5FLR4</accession>
<feature type="compositionally biased region" description="Low complexity" evidence="8">
    <location>
        <begin position="166"/>
        <end position="175"/>
    </location>
</feature>
<feature type="region of interest" description="Disordered" evidence="8">
    <location>
        <begin position="155"/>
        <end position="247"/>
    </location>
</feature>
<organism evidence="10 11">
    <name type="scientific">Rhodotorula diobovata</name>
    <dbReference type="NCBI Taxonomy" id="5288"/>
    <lineage>
        <taxon>Eukaryota</taxon>
        <taxon>Fungi</taxon>
        <taxon>Dikarya</taxon>
        <taxon>Basidiomycota</taxon>
        <taxon>Pucciniomycotina</taxon>
        <taxon>Microbotryomycetes</taxon>
        <taxon>Sporidiobolales</taxon>
        <taxon>Sporidiobolaceae</taxon>
        <taxon>Rhodotorula</taxon>
    </lineage>
</organism>
<dbReference type="InterPro" id="IPR009072">
    <property type="entry name" value="Histone-fold"/>
</dbReference>
<keyword evidence="11" id="KW-1185">Reference proteome</keyword>
<feature type="compositionally biased region" description="Basic and acidic residues" evidence="8">
    <location>
        <begin position="226"/>
        <end position="236"/>
    </location>
</feature>
<dbReference type="FunFam" id="1.10.20.10:FF:000062">
    <property type="entry name" value="Nuclear transcription factor Y subunit C"/>
    <property type="match status" value="1"/>
</dbReference>
<dbReference type="GO" id="GO:0000978">
    <property type="term" value="F:RNA polymerase II cis-regulatory region sequence-specific DNA binding"/>
    <property type="evidence" value="ECO:0007669"/>
    <property type="project" value="TreeGrafter"/>
</dbReference>
<dbReference type="SUPFAM" id="SSF47113">
    <property type="entry name" value="Histone-fold"/>
    <property type="match status" value="1"/>
</dbReference>
<dbReference type="InterPro" id="IPR050568">
    <property type="entry name" value="Transcr_DNA_Rep_Reg"/>
</dbReference>
<keyword evidence="3" id="KW-0238">DNA-binding</keyword>
<sequence length="293" mass="31299">MLTSTACLQRQRVRPPHSLNPRLPSWVLTRSLVCRFWQHAMNVAEHHEDDFKHQALPLARIKKVAKMDPEVQMISSEVTVLFEKACQIFIQELTARAHLVSLGARRRTVSRADVAQAVSRSDAFDFLIVSAPSLLSARASRHRLFVNDATHAPATQDIVPRTEQRAAASTSNAGAPGSGSGSTKRPSRSRKHSQRDSPADGAGGMVEDSGAAGAGGADGEADDVGEPSRKRPRFDDGQQQPGQPGAFAAMDPAQAAAVVAAAAGYYLPQGLADGAVRPEVPLCRLSSRAQARC</sequence>
<dbReference type="PANTHER" id="PTHR10252:SF8">
    <property type="entry name" value="NUCLEAR TRANSCRIPTION FACTOR Y SUBUNIT GAMMA"/>
    <property type="match status" value="1"/>
</dbReference>
<evidence type="ECO:0000313" key="11">
    <source>
        <dbReference type="Proteomes" id="UP000311382"/>
    </source>
</evidence>
<reference evidence="10 11" key="1">
    <citation type="submission" date="2019-03" db="EMBL/GenBank/DDBJ databases">
        <title>Rhodosporidium diobovatum UCD-FST 08-225 genome sequencing, assembly, and annotation.</title>
        <authorList>
            <person name="Fakankun I.U."/>
            <person name="Fristensky B."/>
            <person name="Levin D.B."/>
        </authorList>
    </citation>
    <scope>NUCLEOTIDE SEQUENCE [LARGE SCALE GENOMIC DNA]</scope>
    <source>
        <strain evidence="10 11">UCD-FST 08-225</strain>
    </source>
</reference>
<keyword evidence="4" id="KW-0010">Activator</keyword>
<protein>
    <recommendedName>
        <fullName evidence="9">Core Histone H2A/H2B/H3 domain-containing protein</fullName>
    </recommendedName>
</protein>
<keyword evidence="5" id="KW-0804">Transcription</keyword>
<evidence type="ECO:0000256" key="5">
    <source>
        <dbReference type="ARBA" id="ARBA00023163"/>
    </source>
</evidence>
<dbReference type="InterPro" id="IPR007125">
    <property type="entry name" value="H2A/H2B/H3"/>
</dbReference>
<comment type="subcellular location">
    <subcellularLocation>
        <location evidence="1">Nucleus</location>
    </subcellularLocation>
</comment>
<dbReference type="AlphaFoldDB" id="A0A5C5FLR4"/>